<feature type="coiled-coil region" evidence="1">
    <location>
        <begin position="118"/>
        <end position="155"/>
    </location>
</feature>
<reference evidence="3" key="1">
    <citation type="submission" date="2021-11" db="EMBL/GenBank/DDBJ databases">
        <authorList>
            <person name="Qingchun L."/>
            <person name="Dong Z."/>
            <person name="Zongwei Q."/>
            <person name="Jia Z."/>
            <person name="Duotao L."/>
        </authorList>
    </citation>
    <scope>NUCLEOTIDE SEQUENCE</scope>
    <source>
        <strain evidence="3">WLY-B-L2</strain>
    </source>
</reference>
<proteinExistence type="predicted"/>
<evidence type="ECO:0000256" key="2">
    <source>
        <dbReference type="SAM" id="Phobius"/>
    </source>
</evidence>
<keyword evidence="1" id="KW-0175">Coiled coil</keyword>
<accession>A0ABS8N5K5</accession>
<keyword evidence="2" id="KW-1133">Transmembrane helix</keyword>
<organism evidence="3 4">
    <name type="scientific">Clostridium aromativorans</name>
    <dbReference type="NCBI Taxonomy" id="2836848"/>
    <lineage>
        <taxon>Bacteria</taxon>
        <taxon>Bacillati</taxon>
        <taxon>Bacillota</taxon>
        <taxon>Clostridia</taxon>
        <taxon>Eubacteriales</taxon>
        <taxon>Clostridiaceae</taxon>
        <taxon>Clostridium</taxon>
    </lineage>
</organism>
<dbReference type="EMBL" id="JAJJPB010000004">
    <property type="protein sequence ID" value="MCC9294350.1"/>
    <property type="molecule type" value="Genomic_DNA"/>
</dbReference>
<gene>
    <name evidence="3" type="ORF">LN736_05610</name>
</gene>
<evidence type="ECO:0000313" key="4">
    <source>
        <dbReference type="Proteomes" id="UP001165422"/>
    </source>
</evidence>
<evidence type="ECO:0000256" key="1">
    <source>
        <dbReference type="SAM" id="Coils"/>
    </source>
</evidence>
<keyword evidence="2" id="KW-0812">Transmembrane</keyword>
<sequence length="155" mass="17858">MKEQLLSLLVEFILGIVGIIGGYVLKKISDVVKEQRESFIARKGMDNYNHALTVAKGMYYVLEDEFSSVQKSGDIKKSEMDKRLLQLLPCLTQDELNAINKQVCISADSKVKQQSFQLEELKETQSKLWQQLIQLQQENLRLKQIIANTQNLRQQ</sequence>
<dbReference type="RefSeq" id="WP_190972217.1">
    <property type="nucleotide sequence ID" value="NZ_JAJJPB010000004.1"/>
</dbReference>
<evidence type="ECO:0000313" key="3">
    <source>
        <dbReference type="EMBL" id="MCC9294350.1"/>
    </source>
</evidence>
<comment type="caution">
    <text evidence="3">The sequence shown here is derived from an EMBL/GenBank/DDBJ whole genome shotgun (WGS) entry which is preliminary data.</text>
</comment>
<keyword evidence="2" id="KW-0472">Membrane</keyword>
<keyword evidence="4" id="KW-1185">Reference proteome</keyword>
<protein>
    <submittedName>
        <fullName evidence="3">Uncharacterized protein</fullName>
    </submittedName>
</protein>
<name>A0ABS8N5K5_9CLOT</name>
<dbReference type="Proteomes" id="UP001165422">
    <property type="component" value="Unassembled WGS sequence"/>
</dbReference>
<feature type="transmembrane region" description="Helical" evidence="2">
    <location>
        <begin position="6"/>
        <end position="25"/>
    </location>
</feature>